<evidence type="ECO:0000259" key="13">
    <source>
        <dbReference type="SMART" id="SM00836"/>
    </source>
</evidence>
<dbReference type="EC" id="6.1.1.19" evidence="11"/>
<dbReference type="InterPro" id="IPR035684">
    <property type="entry name" value="ArgRS_core"/>
</dbReference>
<dbReference type="InterPro" id="IPR001412">
    <property type="entry name" value="aa-tRNA-synth_I_CS"/>
</dbReference>
<evidence type="ECO:0000313" key="15">
    <source>
        <dbReference type="EMBL" id="SEI06189.1"/>
    </source>
</evidence>
<keyword evidence="9 11" id="KW-0030">Aminoacyl-tRNA synthetase</keyword>
<evidence type="ECO:0000256" key="5">
    <source>
        <dbReference type="ARBA" id="ARBA00022598"/>
    </source>
</evidence>
<dbReference type="SUPFAM" id="SSF55190">
    <property type="entry name" value="Arginyl-tRNA synthetase (ArgRS), N-terminal 'additional' domain"/>
    <property type="match status" value="1"/>
</dbReference>
<dbReference type="Pfam" id="PF00750">
    <property type="entry name" value="tRNA-synt_1d"/>
    <property type="match status" value="1"/>
</dbReference>
<dbReference type="PRINTS" id="PR01038">
    <property type="entry name" value="TRNASYNTHARG"/>
</dbReference>
<comment type="similarity">
    <text evidence="2 11 12">Belongs to the class-I aminoacyl-tRNA synthetase family.</text>
</comment>
<dbReference type="Gene3D" id="3.30.1360.70">
    <property type="entry name" value="Arginyl tRNA synthetase N-terminal domain"/>
    <property type="match status" value="1"/>
</dbReference>
<keyword evidence="8 11" id="KW-0648">Protein biosynthesis</keyword>
<dbReference type="CDD" id="cd07956">
    <property type="entry name" value="Anticodon_Ia_Arg"/>
    <property type="match status" value="1"/>
</dbReference>
<proteinExistence type="inferred from homology"/>
<evidence type="ECO:0000256" key="11">
    <source>
        <dbReference type="HAMAP-Rule" id="MF_00123"/>
    </source>
</evidence>
<dbReference type="GO" id="GO:0004814">
    <property type="term" value="F:arginine-tRNA ligase activity"/>
    <property type="evidence" value="ECO:0007669"/>
    <property type="project" value="UniProtKB-UniRule"/>
</dbReference>
<evidence type="ECO:0000256" key="4">
    <source>
        <dbReference type="ARBA" id="ARBA00022490"/>
    </source>
</evidence>
<dbReference type="InterPro" id="IPR005148">
    <property type="entry name" value="Arg-tRNA-synth_N"/>
</dbReference>
<dbReference type="GO" id="GO:0005524">
    <property type="term" value="F:ATP binding"/>
    <property type="evidence" value="ECO:0007669"/>
    <property type="project" value="UniProtKB-UniRule"/>
</dbReference>
<dbReference type="Proteomes" id="UP000199371">
    <property type="component" value="Unassembled WGS sequence"/>
</dbReference>
<evidence type="ECO:0000256" key="9">
    <source>
        <dbReference type="ARBA" id="ARBA00023146"/>
    </source>
</evidence>
<protein>
    <recommendedName>
        <fullName evidence="11">Arginine--tRNA ligase</fullName>
        <ecNumber evidence="11">6.1.1.19</ecNumber>
    </recommendedName>
    <alternativeName>
        <fullName evidence="11">Arginyl-tRNA synthetase</fullName>
        <shortName evidence="11">ArgRS</shortName>
    </alternativeName>
</protein>
<comment type="subunit">
    <text evidence="3 11">Monomer.</text>
</comment>
<evidence type="ECO:0000256" key="7">
    <source>
        <dbReference type="ARBA" id="ARBA00022840"/>
    </source>
</evidence>
<evidence type="ECO:0000256" key="8">
    <source>
        <dbReference type="ARBA" id="ARBA00022917"/>
    </source>
</evidence>
<dbReference type="FunFam" id="3.40.50.620:FF:000030">
    <property type="entry name" value="Arginine--tRNA ligase"/>
    <property type="match status" value="1"/>
</dbReference>
<reference evidence="16" key="1">
    <citation type="submission" date="2016-10" db="EMBL/GenBank/DDBJ databases">
        <authorList>
            <person name="Varghese N."/>
            <person name="Submissions S."/>
        </authorList>
    </citation>
    <scope>NUCLEOTIDE SEQUENCE [LARGE SCALE GENOMIC DNA]</scope>
    <source>
        <strain evidence="16">DSM 17616</strain>
    </source>
</reference>
<keyword evidence="6 11" id="KW-0547">Nucleotide-binding</keyword>
<dbReference type="PROSITE" id="PS00178">
    <property type="entry name" value="AA_TRNA_LIGASE_I"/>
    <property type="match status" value="1"/>
</dbReference>
<sequence>MNIKHLLTEKTQAAFVALGLPADTNAAVTVSTKPEFGDYQINGAMAAAKLLKMNPRQLAEQLVQKLELADIADKAEIAGPGFINVTLNKAWLATQLQLAAADSRLGVTANTTPQTVVVDYSAPNLAKEMHVGHLRSTIIGDAVVRTLEFWGDKVIRQNHMGDWGTQFGMLIAHLEDKLAAGIDLEQVALADLEDFYREAKKRFDDEEGFADKARDYVVKLQSGDVHCQKLWQLFIDTSIKHSDEVYQKLNVTLTHADIKPESAYNNMLQGIVDDLKQQQLAVESMGALVVFLAELADKEGNPSPFIIQKTGGGFLYSTTDLAACQYRSHDLNADRVIIFTDARQALHFKQVELVARKAGYLRAATAYDHCPFGTMMGEDGKPFKTRTGGTVKLAELLEEAVVRAKAVVQEKATDLTEAEVADVARKVGIGAVKFADLSKNRTSDYIFSWDAMLSFEGATAPYLQYAYTRVRSILRRAEITDSFNATLNLVEEQEKQLAVKLLRFEETLQQVIKDAQPNLLCNYLYELASLYMTFYEACPMLKDGIEPAVRDSRLMLSIITSRILKQGLDLLGIGVMERM</sequence>
<dbReference type="OrthoDB" id="9803211at2"/>
<dbReference type="InterPro" id="IPR009080">
    <property type="entry name" value="tRNAsynth_Ia_anticodon-bd"/>
</dbReference>
<keyword evidence="5 11" id="KW-0436">Ligase</keyword>
<dbReference type="InterPro" id="IPR014729">
    <property type="entry name" value="Rossmann-like_a/b/a_fold"/>
</dbReference>
<feature type="short sequence motif" description="'HIGH' region" evidence="11">
    <location>
        <begin position="123"/>
        <end position="133"/>
    </location>
</feature>
<organism evidence="15 16">
    <name type="scientific">Rheinheimera pacifica</name>
    <dbReference type="NCBI Taxonomy" id="173990"/>
    <lineage>
        <taxon>Bacteria</taxon>
        <taxon>Pseudomonadati</taxon>
        <taxon>Pseudomonadota</taxon>
        <taxon>Gammaproteobacteria</taxon>
        <taxon>Chromatiales</taxon>
        <taxon>Chromatiaceae</taxon>
        <taxon>Rheinheimera</taxon>
    </lineage>
</organism>
<comment type="subcellular location">
    <subcellularLocation>
        <location evidence="1 11">Cytoplasm</location>
    </subcellularLocation>
</comment>
<dbReference type="RefSeq" id="WP_092795552.1">
    <property type="nucleotide sequence ID" value="NZ_FNXF01000014.1"/>
</dbReference>
<feature type="domain" description="Arginyl tRNA synthetase N-terminal" evidence="14">
    <location>
        <begin position="1"/>
        <end position="87"/>
    </location>
</feature>
<gene>
    <name evidence="11" type="primary">argS</name>
    <name evidence="15" type="ORF">SAMN05660691_03225</name>
</gene>
<dbReference type="STRING" id="173990.SAMN05660691_03225"/>
<feature type="domain" description="DALR anticodon binding" evidence="13">
    <location>
        <begin position="463"/>
        <end position="579"/>
    </location>
</feature>
<accession>A0A1H6N1U7</accession>
<dbReference type="InterPro" id="IPR001278">
    <property type="entry name" value="Arg-tRNA-ligase"/>
</dbReference>
<dbReference type="NCBIfam" id="TIGR00456">
    <property type="entry name" value="argS"/>
    <property type="match status" value="1"/>
</dbReference>
<dbReference type="CDD" id="cd00671">
    <property type="entry name" value="ArgRS_core"/>
    <property type="match status" value="1"/>
</dbReference>
<dbReference type="GO" id="GO:0006420">
    <property type="term" value="P:arginyl-tRNA aminoacylation"/>
    <property type="evidence" value="ECO:0007669"/>
    <property type="project" value="UniProtKB-UniRule"/>
</dbReference>
<evidence type="ECO:0000256" key="12">
    <source>
        <dbReference type="RuleBase" id="RU363038"/>
    </source>
</evidence>
<dbReference type="Pfam" id="PF03485">
    <property type="entry name" value="Arg_tRNA_synt_N"/>
    <property type="match status" value="1"/>
</dbReference>
<dbReference type="SUPFAM" id="SSF47323">
    <property type="entry name" value="Anticodon-binding domain of a subclass of class I aminoacyl-tRNA synthetases"/>
    <property type="match status" value="1"/>
</dbReference>
<dbReference type="HAMAP" id="MF_00123">
    <property type="entry name" value="Arg_tRNA_synth"/>
    <property type="match status" value="1"/>
</dbReference>
<dbReference type="Gene3D" id="3.40.50.620">
    <property type="entry name" value="HUPs"/>
    <property type="match status" value="1"/>
</dbReference>
<dbReference type="SUPFAM" id="SSF52374">
    <property type="entry name" value="Nucleotidylyl transferase"/>
    <property type="match status" value="1"/>
</dbReference>
<dbReference type="EMBL" id="FNXF01000014">
    <property type="protein sequence ID" value="SEI06189.1"/>
    <property type="molecule type" value="Genomic_DNA"/>
</dbReference>
<dbReference type="FunFam" id="1.10.730.10:FF:000006">
    <property type="entry name" value="Arginyl-tRNA synthetase 2, mitochondrial"/>
    <property type="match status" value="1"/>
</dbReference>
<dbReference type="PANTHER" id="PTHR11956">
    <property type="entry name" value="ARGINYL-TRNA SYNTHETASE"/>
    <property type="match status" value="1"/>
</dbReference>
<name>A0A1H6N1U7_9GAMM</name>
<dbReference type="Gene3D" id="1.10.730.10">
    <property type="entry name" value="Isoleucyl-tRNA Synthetase, Domain 1"/>
    <property type="match status" value="1"/>
</dbReference>
<comment type="catalytic activity">
    <reaction evidence="10 11">
        <text>tRNA(Arg) + L-arginine + ATP = L-arginyl-tRNA(Arg) + AMP + diphosphate</text>
        <dbReference type="Rhea" id="RHEA:20301"/>
        <dbReference type="Rhea" id="RHEA-COMP:9658"/>
        <dbReference type="Rhea" id="RHEA-COMP:9673"/>
        <dbReference type="ChEBI" id="CHEBI:30616"/>
        <dbReference type="ChEBI" id="CHEBI:32682"/>
        <dbReference type="ChEBI" id="CHEBI:33019"/>
        <dbReference type="ChEBI" id="CHEBI:78442"/>
        <dbReference type="ChEBI" id="CHEBI:78513"/>
        <dbReference type="ChEBI" id="CHEBI:456215"/>
        <dbReference type="EC" id="6.1.1.19"/>
    </reaction>
</comment>
<dbReference type="SMART" id="SM01016">
    <property type="entry name" value="Arg_tRNA_synt_N"/>
    <property type="match status" value="1"/>
</dbReference>
<dbReference type="Pfam" id="PF05746">
    <property type="entry name" value="DALR_1"/>
    <property type="match status" value="1"/>
</dbReference>
<dbReference type="GO" id="GO:0005737">
    <property type="term" value="C:cytoplasm"/>
    <property type="evidence" value="ECO:0007669"/>
    <property type="project" value="UniProtKB-SubCell"/>
</dbReference>
<keyword evidence="4 11" id="KW-0963">Cytoplasm</keyword>
<dbReference type="InterPro" id="IPR008909">
    <property type="entry name" value="DALR_anticod-bd"/>
</dbReference>
<evidence type="ECO:0000313" key="16">
    <source>
        <dbReference type="Proteomes" id="UP000199371"/>
    </source>
</evidence>
<dbReference type="InterPro" id="IPR036695">
    <property type="entry name" value="Arg-tRNA-synth_N_sf"/>
</dbReference>
<evidence type="ECO:0000256" key="10">
    <source>
        <dbReference type="ARBA" id="ARBA00049339"/>
    </source>
</evidence>
<keyword evidence="7 11" id="KW-0067">ATP-binding</keyword>
<dbReference type="SMART" id="SM00836">
    <property type="entry name" value="DALR_1"/>
    <property type="match status" value="1"/>
</dbReference>
<dbReference type="PANTHER" id="PTHR11956:SF5">
    <property type="entry name" value="ARGININE--TRNA LIGASE, CYTOPLASMIC"/>
    <property type="match status" value="1"/>
</dbReference>
<evidence type="ECO:0000259" key="14">
    <source>
        <dbReference type="SMART" id="SM01016"/>
    </source>
</evidence>
<dbReference type="AlphaFoldDB" id="A0A1H6N1U7"/>
<keyword evidence="16" id="KW-1185">Reference proteome</keyword>
<evidence type="ECO:0000256" key="6">
    <source>
        <dbReference type="ARBA" id="ARBA00022741"/>
    </source>
</evidence>
<evidence type="ECO:0000256" key="3">
    <source>
        <dbReference type="ARBA" id="ARBA00011245"/>
    </source>
</evidence>
<evidence type="ECO:0000256" key="2">
    <source>
        <dbReference type="ARBA" id="ARBA00005594"/>
    </source>
</evidence>
<evidence type="ECO:0000256" key="1">
    <source>
        <dbReference type="ARBA" id="ARBA00004496"/>
    </source>
</evidence>